<evidence type="ECO:0000313" key="2">
    <source>
        <dbReference type="EMBL" id="KAK1892711.1"/>
    </source>
</evidence>
<organism evidence="2 3">
    <name type="scientific">Dissostichus eleginoides</name>
    <name type="common">Patagonian toothfish</name>
    <name type="synonym">Dissostichus amissus</name>
    <dbReference type="NCBI Taxonomy" id="100907"/>
    <lineage>
        <taxon>Eukaryota</taxon>
        <taxon>Metazoa</taxon>
        <taxon>Chordata</taxon>
        <taxon>Craniata</taxon>
        <taxon>Vertebrata</taxon>
        <taxon>Euteleostomi</taxon>
        <taxon>Actinopterygii</taxon>
        <taxon>Neopterygii</taxon>
        <taxon>Teleostei</taxon>
        <taxon>Neoteleostei</taxon>
        <taxon>Acanthomorphata</taxon>
        <taxon>Eupercaria</taxon>
        <taxon>Perciformes</taxon>
        <taxon>Notothenioidei</taxon>
        <taxon>Nototheniidae</taxon>
        <taxon>Dissostichus</taxon>
    </lineage>
</organism>
<sequence length="59" mass="6953">RRCSLPPPPRTPPTHPLARHHTRPWKSCLERKDEDFPSGRLRPLASRHPYWGVWVPEGH</sequence>
<dbReference type="Proteomes" id="UP001228049">
    <property type="component" value="Unassembled WGS sequence"/>
</dbReference>
<keyword evidence="3" id="KW-1185">Reference proteome</keyword>
<feature type="compositionally biased region" description="Pro residues" evidence="1">
    <location>
        <begin position="1"/>
        <end position="15"/>
    </location>
</feature>
<dbReference type="EMBL" id="JASDAP010000013">
    <property type="protein sequence ID" value="KAK1892711.1"/>
    <property type="molecule type" value="Genomic_DNA"/>
</dbReference>
<feature type="non-terminal residue" evidence="2">
    <location>
        <position position="1"/>
    </location>
</feature>
<comment type="caution">
    <text evidence="2">The sequence shown here is derived from an EMBL/GenBank/DDBJ whole genome shotgun (WGS) entry which is preliminary data.</text>
</comment>
<dbReference type="AlphaFoldDB" id="A0AAD9C1P6"/>
<evidence type="ECO:0000256" key="1">
    <source>
        <dbReference type="SAM" id="MobiDB-lite"/>
    </source>
</evidence>
<gene>
    <name evidence="2" type="ORF">KUDE01_007785</name>
</gene>
<protein>
    <submittedName>
        <fullName evidence="2">Basic leucine zipper 23</fullName>
    </submittedName>
</protein>
<feature type="non-terminal residue" evidence="2">
    <location>
        <position position="59"/>
    </location>
</feature>
<feature type="region of interest" description="Disordered" evidence="1">
    <location>
        <begin position="1"/>
        <end position="24"/>
    </location>
</feature>
<evidence type="ECO:0000313" key="3">
    <source>
        <dbReference type="Proteomes" id="UP001228049"/>
    </source>
</evidence>
<accession>A0AAD9C1P6</accession>
<reference evidence="2" key="1">
    <citation type="submission" date="2023-04" db="EMBL/GenBank/DDBJ databases">
        <title>Chromosome-level genome of Chaenocephalus aceratus.</title>
        <authorList>
            <person name="Park H."/>
        </authorList>
    </citation>
    <scope>NUCLEOTIDE SEQUENCE</scope>
    <source>
        <strain evidence="2">DE</strain>
        <tissue evidence="2">Muscle</tissue>
    </source>
</reference>
<proteinExistence type="predicted"/>
<name>A0AAD9C1P6_DISEL</name>